<reference evidence="1 2" key="1">
    <citation type="journal article" date="2015" name="Proc. Natl. Acad. Sci. U.S.A.">
        <title>The resurrection genome of Boea hygrometrica: A blueprint for survival of dehydration.</title>
        <authorList>
            <person name="Xiao L."/>
            <person name="Yang G."/>
            <person name="Zhang L."/>
            <person name="Yang X."/>
            <person name="Zhao S."/>
            <person name="Ji Z."/>
            <person name="Zhou Q."/>
            <person name="Hu M."/>
            <person name="Wang Y."/>
            <person name="Chen M."/>
            <person name="Xu Y."/>
            <person name="Jin H."/>
            <person name="Xiao X."/>
            <person name="Hu G."/>
            <person name="Bao F."/>
            <person name="Hu Y."/>
            <person name="Wan P."/>
            <person name="Li L."/>
            <person name="Deng X."/>
            <person name="Kuang T."/>
            <person name="Xiang C."/>
            <person name="Zhu J.K."/>
            <person name="Oliver M.J."/>
            <person name="He Y."/>
        </authorList>
    </citation>
    <scope>NUCLEOTIDE SEQUENCE [LARGE SCALE GENOMIC DNA]</scope>
    <source>
        <strain evidence="2">cv. XS01</strain>
    </source>
</reference>
<proteinExistence type="predicted"/>
<name>A0A2Z7BX42_9LAMI</name>
<evidence type="ECO:0000313" key="1">
    <source>
        <dbReference type="EMBL" id="KZV39193.1"/>
    </source>
</evidence>
<dbReference type="EMBL" id="KV001302">
    <property type="protein sequence ID" value="KZV39193.1"/>
    <property type="molecule type" value="Genomic_DNA"/>
</dbReference>
<accession>A0A2Z7BX42</accession>
<protein>
    <submittedName>
        <fullName evidence="1">Uncharacterized protein</fullName>
    </submittedName>
</protein>
<dbReference type="Proteomes" id="UP000250235">
    <property type="component" value="Unassembled WGS sequence"/>
</dbReference>
<gene>
    <name evidence="1" type="ORF">F511_27799</name>
</gene>
<evidence type="ECO:0000313" key="2">
    <source>
        <dbReference type="Proteomes" id="UP000250235"/>
    </source>
</evidence>
<dbReference type="AlphaFoldDB" id="A0A2Z7BX42"/>
<sequence length="98" mass="11281">MDLIDGSTATYREEPAFLQFRLEPGTSCQQVYLEVQLTPKQPRLGGQIMQSPLILHYSGLQVYPYQLRLRPGSRTETRVLDQFGDDRLTRPPRLARGF</sequence>
<organism evidence="1 2">
    <name type="scientific">Dorcoceras hygrometricum</name>
    <dbReference type="NCBI Taxonomy" id="472368"/>
    <lineage>
        <taxon>Eukaryota</taxon>
        <taxon>Viridiplantae</taxon>
        <taxon>Streptophyta</taxon>
        <taxon>Embryophyta</taxon>
        <taxon>Tracheophyta</taxon>
        <taxon>Spermatophyta</taxon>
        <taxon>Magnoliopsida</taxon>
        <taxon>eudicotyledons</taxon>
        <taxon>Gunneridae</taxon>
        <taxon>Pentapetalae</taxon>
        <taxon>asterids</taxon>
        <taxon>lamiids</taxon>
        <taxon>Lamiales</taxon>
        <taxon>Gesneriaceae</taxon>
        <taxon>Didymocarpoideae</taxon>
        <taxon>Trichosporeae</taxon>
        <taxon>Loxocarpinae</taxon>
        <taxon>Dorcoceras</taxon>
    </lineage>
</organism>
<keyword evidence="2" id="KW-1185">Reference proteome</keyword>